<reference evidence="2 3" key="1">
    <citation type="submission" date="2022-11" db="EMBL/GenBank/DDBJ databases">
        <title>Whole genome sequence of Eschrichtius robustus ER-17-0199.</title>
        <authorList>
            <person name="Bruniche-Olsen A."/>
            <person name="Black A.N."/>
            <person name="Fields C.J."/>
            <person name="Walden K."/>
            <person name="Dewoody J.A."/>
        </authorList>
    </citation>
    <scope>NUCLEOTIDE SEQUENCE [LARGE SCALE GENOMIC DNA]</scope>
    <source>
        <strain evidence="2">ER-17-0199</strain>
        <tissue evidence="2">Blubber</tissue>
    </source>
</reference>
<organism evidence="2 3">
    <name type="scientific">Eschrichtius robustus</name>
    <name type="common">California gray whale</name>
    <name type="synonym">Eschrichtius gibbosus</name>
    <dbReference type="NCBI Taxonomy" id="9764"/>
    <lineage>
        <taxon>Eukaryota</taxon>
        <taxon>Metazoa</taxon>
        <taxon>Chordata</taxon>
        <taxon>Craniata</taxon>
        <taxon>Vertebrata</taxon>
        <taxon>Euteleostomi</taxon>
        <taxon>Mammalia</taxon>
        <taxon>Eutheria</taxon>
        <taxon>Laurasiatheria</taxon>
        <taxon>Artiodactyla</taxon>
        <taxon>Whippomorpha</taxon>
        <taxon>Cetacea</taxon>
        <taxon>Mysticeti</taxon>
        <taxon>Eschrichtiidae</taxon>
        <taxon>Eschrichtius</taxon>
    </lineage>
</organism>
<proteinExistence type="predicted"/>
<keyword evidence="3" id="KW-1185">Reference proteome</keyword>
<dbReference type="PANTHER" id="PTHR39229:SF1">
    <property type="entry name" value="RAD51-ASSOCIATED PROTEIN 2"/>
    <property type="match status" value="1"/>
</dbReference>
<gene>
    <name evidence="2" type="ORF">J1605_021566</name>
</gene>
<sequence length="96" mass="10522">MSFTQRGPQVVELGEPASPLPPPDDPDSPPPRSKRPRLEEPGGVSEAGWRLPLVPRLSEAEKVWESSARPFKALLVSAKEIFDNSTDSRVEKSVGF</sequence>
<dbReference type="InterPro" id="IPR053355">
    <property type="entry name" value="RAD51-associated"/>
</dbReference>
<dbReference type="PANTHER" id="PTHR39229">
    <property type="entry name" value="MCG1037962"/>
    <property type="match status" value="1"/>
</dbReference>
<evidence type="ECO:0000256" key="1">
    <source>
        <dbReference type="SAM" id="MobiDB-lite"/>
    </source>
</evidence>
<dbReference type="EMBL" id="JAIQCJ010001387">
    <property type="protein sequence ID" value="KAJ8789868.1"/>
    <property type="molecule type" value="Genomic_DNA"/>
</dbReference>
<accession>A0AB34HF70</accession>
<feature type="compositionally biased region" description="Pro residues" evidence="1">
    <location>
        <begin position="18"/>
        <end position="31"/>
    </location>
</feature>
<dbReference type="Proteomes" id="UP001159641">
    <property type="component" value="Unassembled WGS sequence"/>
</dbReference>
<dbReference type="GO" id="GO:0032991">
    <property type="term" value="C:protein-containing complex"/>
    <property type="evidence" value="ECO:0007669"/>
    <property type="project" value="TreeGrafter"/>
</dbReference>
<protein>
    <submittedName>
        <fullName evidence="2">Uncharacterized protein</fullName>
    </submittedName>
</protein>
<dbReference type="AlphaFoldDB" id="A0AB34HF70"/>
<comment type="caution">
    <text evidence="2">The sequence shown here is derived from an EMBL/GenBank/DDBJ whole genome shotgun (WGS) entry which is preliminary data.</text>
</comment>
<evidence type="ECO:0000313" key="3">
    <source>
        <dbReference type="Proteomes" id="UP001159641"/>
    </source>
</evidence>
<feature type="region of interest" description="Disordered" evidence="1">
    <location>
        <begin position="1"/>
        <end position="48"/>
    </location>
</feature>
<evidence type="ECO:0000313" key="2">
    <source>
        <dbReference type="EMBL" id="KAJ8789868.1"/>
    </source>
</evidence>
<name>A0AB34HF70_ESCRO</name>